<protein>
    <submittedName>
        <fullName evidence="1">Uncharacterized protein</fullName>
    </submittedName>
</protein>
<proteinExistence type="predicted"/>
<comment type="caution">
    <text evidence="1">The sequence shown here is derived from an EMBL/GenBank/DDBJ whole genome shotgun (WGS) entry which is preliminary data.</text>
</comment>
<organism evidence="1 2">
    <name type="scientific">Tetrabaena socialis</name>
    <dbReference type="NCBI Taxonomy" id="47790"/>
    <lineage>
        <taxon>Eukaryota</taxon>
        <taxon>Viridiplantae</taxon>
        <taxon>Chlorophyta</taxon>
        <taxon>core chlorophytes</taxon>
        <taxon>Chlorophyceae</taxon>
        <taxon>CS clade</taxon>
        <taxon>Chlamydomonadales</taxon>
        <taxon>Tetrabaenaceae</taxon>
        <taxon>Tetrabaena</taxon>
    </lineage>
</organism>
<name>A0A2J8A5H2_9CHLO</name>
<gene>
    <name evidence="1" type="ORF">TSOC_005741</name>
</gene>
<dbReference type="Proteomes" id="UP000236333">
    <property type="component" value="Unassembled WGS sequence"/>
</dbReference>
<sequence>MGIKVKGPRAPRLSCGLEAAVAACLPQLSPSGRQAAATRATLGPAALAALGASPLFSALVLDASADMEALCRAPPPPVDTKAAPDLR</sequence>
<reference evidence="1 2" key="1">
    <citation type="journal article" date="2017" name="Mol. Biol. Evol.">
        <title>The 4-celled Tetrabaena socialis nuclear genome reveals the essential components for genetic control of cell number at the origin of multicellularity in the volvocine lineage.</title>
        <authorList>
            <person name="Featherston J."/>
            <person name="Arakaki Y."/>
            <person name="Hanschen E.R."/>
            <person name="Ferris P.J."/>
            <person name="Michod R.E."/>
            <person name="Olson B.J.S.C."/>
            <person name="Nozaki H."/>
            <person name="Durand P.M."/>
        </authorList>
    </citation>
    <scope>NUCLEOTIDE SEQUENCE [LARGE SCALE GENOMIC DNA]</scope>
    <source>
        <strain evidence="1 2">NIES-571</strain>
    </source>
</reference>
<accession>A0A2J8A5H2</accession>
<evidence type="ECO:0000313" key="2">
    <source>
        <dbReference type="Proteomes" id="UP000236333"/>
    </source>
</evidence>
<keyword evidence="2" id="KW-1185">Reference proteome</keyword>
<dbReference type="AlphaFoldDB" id="A0A2J8A5H2"/>
<dbReference type="EMBL" id="PGGS01000162">
    <property type="protein sequence ID" value="PNH07774.1"/>
    <property type="molecule type" value="Genomic_DNA"/>
</dbReference>
<evidence type="ECO:0000313" key="1">
    <source>
        <dbReference type="EMBL" id="PNH07774.1"/>
    </source>
</evidence>